<dbReference type="Proteomes" id="UP000193411">
    <property type="component" value="Unassembled WGS sequence"/>
</dbReference>
<feature type="region of interest" description="Disordered" evidence="1">
    <location>
        <begin position="34"/>
        <end position="53"/>
    </location>
</feature>
<gene>
    <name evidence="2" type="ORF">BCR44DRAFT_327298</name>
</gene>
<feature type="compositionally biased region" description="Low complexity" evidence="1">
    <location>
        <begin position="232"/>
        <end position="246"/>
    </location>
</feature>
<feature type="region of interest" description="Disordered" evidence="1">
    <location>
        <begin position="1"/>
        <end position="29"/>
    </location>
</feature>
<dbReference type="AlphaFoldDB" id="A0A1Y2HTT8"/>
<evidence type="ECO:0000313" key="3">
    <source>
        <dbReference type="Proteomes" id="UP000193411"/>
    </source>
</evidence>
<feature type="region of interest" description="Disordered" evidence="1">
    <location>
        <begin position="506"/>
        <end position="535"/>
    </location>
</feature>
<name>A0A1Y2HTT8_9FUNG</name>
<dbReference type="EMBL" id="MCFL01000010">
    <property type="protein sequence ID" value="ORZ38005.1"/>
    <property type="molecule type" value="Genomic_DNA"/>
</dbReference>
<evidence type="ECO:0000313" key="2">
    <source>
        <dbReference type="EMBL" id="ORZ38005.1"/>
    </source>
</evidence>
<accession>A0A1Y2HTT8</accession>
<feature type="compositionally biased region" description="Polar residues" evidence="1">
    <location>
        <begin position="520"/>
        <end position="529"/>
    </location>
</feature>
<evidence type="ECO:0000256" key="1">
    <source>
        <dbReference type="SAM" id="MobiDB-lite"/>
    </source>
</evidence>
<reference evidence="2 3" key="1">
    <citation type="submission" date="2016-07" db="EMBL/GenBank/DDBJ databases">
        <title>Pervasive Adenine N6-methylation of Active Genes in Fungi.</title>
        <authorList>
            <consortium name="DOE Joint Genome Institute"/>
            <person name="Mondo S.J."/>
            <person name="Dannebaum R.O."/>
            <person name="Kuo R.C."/>
            <person name="Labutti K."/>
            <person name="Haridas S."/>
            <person name="Kuo A."/>
            <person name="Salamov A."/>
            <person name="Ahrendt S.R."/>
            <person name="Lipzen A."/>
            <person name="Sullivan W."/>
            <person name="Andreopoulos W.B."/>
            <person name="Clum A."/>
            <person name="Lindquist E."/>
            <person name="Daum C."/>
            <person name="Ramamoorthy G.K."/>
            <person name="Gryganskyi A."/>
            <person name="Culley D."/>
            <person name="Magnuson J.K."/>
            <person name="James T.Y."/>
            <person name="O'Malley M.A."/>
            <person name="Stajich J.E."/>
            <person name="Spatafora J.W."/>
            <person name="Visel A."/>
            <person name="Grigoriev I.V."/>
        </authorList>
    </citation>
    <scope>NUCLEOTIDE SEQUENCE [LARGE SCALE GENOMIC DNA]</scope>
    <source>
        <strain evidence="2 3">PL171</strain>
    </source>
</reference>
<proteinExistence type="predicted"/>
<keyword evidence="3" id="KW-1185">Reference proteome</keyword>
<sequence>MEQIVLGHASQGPAVQVEGADSPYSFDSGRFAETNRAMGRGPTGPGLPDHRAKFDNRFRPRLTVSGSEFQRKLMPAYFPLSRYPRPEVPNTASPSVSKVEVEVELTLDVINFTVKKYKSIQPPRRVVLHGVSALLRRRPERIAVVLGEVINIEPGNYKATLTADGERVGNFPKRIHIRHTRGNEAKRSSKRTSPYHRPDSPSSSPRSRRRRQTTTSPASVEASPDQFPNWFSPASSATASSSAHSSPNISHLDLPNTLAGFPTNLGSLDMSISQSDTNMLPHTQVPSVAVIQNPSPTSSWVQHTSASPEITRSYAINAHSAPMQPPTTVAPPTPISIVAALNVLHQVGLIAVPSSSVSAPAPMQPVLPTVAAQVPGHTTSIPMVSMFAQPQQSSASGPFDNSAGYRTLIPGPSYTNMVATPSLAQLSSNPALASMPIPAPPAVLQEQAAPSMDGNEVSRLLESASPSSTSFSLPVLYPNVPVSPDSSMTMAASDYAVQAWPPQASASLDPASGFEDPFSSAPSSPTAQPDDTEYLDWSFLEQQTSAAGLDVSTGDREYQGRLYAGFSTRSQQQG</sequence>
<protein>
    <submittedName>
        <fullName evidence="2">Uncharacterized protein</fullName>
    </submittedName>
</protein>
<feature type="region of interest" description="Disordered" evidence="1">
    <location>
        <begin position="170"/>
        <end position="248"/>
    </location>
</feature>
<organism evidence="2 3">
    <name type="scientific">Catenaria anguillulae PL171</name>
    <dbReference type="NCBI Taxonomy" id="765915"/>
    <lineage>
        <taxon>Eukaryota</taxon>
        <taxon>Fungi</taxon>
        <taxon>Fungi incertae sedis</taxon>
        <taxon>Blastocladiomycota</taxon>
        <taxon>Blastocladiomycetes</taxon>
        <taxon>Blastocladiales</taxon>
        <taxon>Catenariaceae</taxon>
        <taxon>Catenaria</taxon>
    </lineage>
</organism>
<comment type="caution">
    <text evidence="2">The sequence shown here is derived from an EMBL/GenBank/DDBJ whole genome shotgun (WGS) entry which is preliminary data.</text>
</comment>